<dbReference type="OrthoDB" id="4843387at2759"/>
<dbReference type="GO" id="GO:0003676">
    <property type="term" value="F:nucleic acid binding"/>
    <property type="evidence" value="ECO:0007669"/>
    <property type="project" value="InterPro"/>
</dbReference>
<dbReference type="InterPro" id="IPR036397">
    <property type="entry name" value="RNaseH_sf"/>
</dbReference>
<dbReference type="InterPro" id="IPR052338">
    <property type="entry name" value="Transposase_5"/>
</dbReference>
<dbReference type="AlphaFoldDB" id="A0A9Q0NHY3"/>
<sequence>MNNVAERILDEPFTNAAIVGREYGVCRSTVRKVWNDIGIFSHIAARKPRLTEAQREERLGYALQNLTRDWSTVIFSDEKTFQSDGLQRKRVYRPKNTRFDKEYVLPVQRSGRICAGVWGWIGLHGPGELSMISGRLNSVGYVELLQENLTPTINICYGGLKNIVFMQDNCSIHTSRVTQRWFAAHPGLVLINAPVNSPDLNPIENLWAELMRDWKDVYPRNKERLKQYIFERWEAKRYDLQYFQNLYASMPNRMKAVIDANGGPTKY</sequence>
<name>A0A9Q0NHY3_9DIPT</name>
<dbReference type="InterPro" id="IPR038717">
    <property type="entry name" value="Tc1-like_DDE_dom"/>
</dbReference>
<proteinExistence type="predicted"/>
<dbReference type="Gene3D" id="3.30.420.10">
    <property type="entry name" value="Ribonuclease H-like superfamily/Ribonuclease H"/>
    <property type="match status" value="1"/>
</dbReference>
<dbReference type="EMBL" id="WJQU01000001">
    <property type="protein sequence ID" value="KAJ6650176.1"/>
    <property type="molecule type" value="Genomic_DNA"/>
</dbReference>
<evidence type="ECO:0000313" key="2">
    <source>
        <dbReference type="EMBL" id="KAJ6650176.1"/>
    </source>
</evidence>
<gene>
    <name evidence="2" type="primary">TCB1_7</name>
    <name evidence="2" type="ORF">Bhyg_05421</name>
</gene>
<reference evidence="2" key="1">
    <citation type="submission" date="2022-07" db="EMBL/GenBank/DDBJ databases">
        <authorList>
            <person name="Trinca V."/>
            <person name="Uliana J.V.C."/>
            <person name="Torres T.T."/>
            <person name="Ward R.J."/>
            <person name="Monesi N."/>
        </authorList>
    </citation>
    <scope>NUCLEOTIDE SEQUENCE</scope>
    <source>
        <strain evidence="2">HSMRA1968</strain>
        <tissue evidence="2">Whole embryos</tissue>
    </source>
</reference>
<dbReference type="Proteomes" id="UP001151699">
    <property type="component" value="Chromosome A"/>
</dbReference>
<dbReference type="PANTHER" id="PTHR23022">
    <property type="entry name" value="TRANSPOSABLE ELEMENT-RELATED"/>
    <property type="match status" value="1"/>
</dbReference>
<evidence type="ECO:0000259" key="1">
    <source>
        <dbReference type="Pfam" id="PF13358"/>
    </source>
</evidence>
<comment type="caution">
    <text evidence="2">The sequence shown here is derived from an EMBL/GenBank/DDBJ whole genome shotgun (WGS) entry which is preliminary data.</text>
</comment>
<organism evidence="2 3">
    <name type="scientific">Pseudolycoriella hygida</name>
    <dbReference type="NCBI Taxonomy" id="35572"/>
    <lineage>
        <taxon>Eukaryota</taxon>
        <taxon>Metazoa</taxon>
        <taxon>Ecdysozoa</taxon>
        <taxon>Arthropoda</taxon>
        <taxon>Hexapoda</taxon>
        <taxon>Insecta</taxon>
        <taxon>Pterygota</taxon>
        <taxon>Neoptera</taxon>
        <taxon>Endopterygota</taxon>
        <taxon>Diptera</taxon>
        <taxon>Nematocera</taxon>
        <taxon>Sciaroidea</taxon>
        <taxon>Sciaridae</taxon>
        <taxon>Pseudolycoriella</taxon>
    </lineage>
</organism>
<evidence type="ECO:0000313" key="3">
    <source>
        <dbReference type="Proteomes" id="UP001151699"/>
    </source>
</evidence>
<accession>A0A9Q0NHY3</accession>
<protein>
    <submittedName>
        <fullName evidence="2">Transposable element Tcb1 transposase</fullName>
    </submittedName>
</protein>
<dbReference type="PANTHER" id="PTHR23022:SF119">
    <property type="entry name" value="TC1-LIKE TRANSPOSASE DDE DOMAIN-CONTAINING PROTEIN"/>
    <property type="match status" value="1"/>
</dbReference>
<dbReference type="Pfam" id="PF13358">
    <property type="entry name" value="DDE_3"/>
    <property type="match status" value="1"/>
</dbReference>
<feature type="domain" description="Tc1-like transposase DDE" evidence="1">
    <location>
        <begin position="73"/>
        <end position="226"/>
    </location>
</feature>
<keyword evidence="3" id="KW-1185">Reference proteome</keyword>